<evidence type="ECO:0000256" key="7">
    <source>
        <dbReference type="SAM" id="Phobius"/>
    </source>
</evidence>
<evidence type="ECO:0000256" key="2">
    <source>
        <dbReference type="ARBA" id="ARBA00022692"/>
    </source>
</evidence>
<name>A0A8H7SZY9_9HELO</name>
<comment type="subcellular location">
    <subcellularLocation>
        <location evidence="1">Membrane</location>
        <topology evidence="1">Multi-pass membrane protein</topology>
    </subcellularLocation>
</comment>
<feature type="domain" description="Rhodopsin" evidence="8">
    <location>
        <begin position="30"/>
        <end position="272"/>
    </location>
</feature>
<dbReference type="AlphaFoldDB" id="A0A8H7SZY9"/>
<feature type="transmembrane region" description="Helical" evidence="7">
    <location>
        <begin position="91"/>
        <end position="112"/>
    </location>
</feature>
<feature type="transmembrane region" description="Helical" evidence="7">
    <location>
        <begin position="206"/>
        <end position="229"/>
    </location>
</feature>
<comment type="similarity">
    <text evidence="5">Belongs to the SAT4 family.</text>
</comment>
<feature type="transmembrane region" description="Helical" evidence="7">
    <location>
        <begin position="12"/>
        <end position="34"/>
    </location>
</feature>
<keyword evidence="2 7" id="KW-0812">Transmembrane</keyword>
<accession>A0A8H7SZY9</accession>
<dbReference type="PANTHER" id="PTHR33048">
    <property type="entry name" value="PTH11-LIKE INTEGRAL MEMBRANE PROTEIN (AFU_ORTHOLOGUE AFUA_5G11245)"/>
    <property type="match status" value="1"/>
</dbReference>
<proteinExistence type="inferred from homology"/>
<keyword evidence="10" id="KW-1185">Reference proteome</keyword>
<evidence type="ECO:0000256" key="6">
    <source>
        <dbReference type="SAM" id="MobiDB-lite"/>
    </source>
</evidence>
<evidence type="ECO:0000313" key="10">
    <source>
        <dbReference type="Proteomes" id="UP000664132"/>
    </source>
</evidence>
<evidence type="ECO:0000256" key="4">
    <source>
        <dbReference type="ARBA" id="ARBA00023136"/>
    </source>
</evidence>
<evidence type="ECO:0000259" key="8">
    <source>
        <dbReference type="Pfam" id="PF20684"/>
    </source>
</evidence>
<feature type="compositionally biased region" description="Polar residues" evidence="6">
    <location>
        <begin position="279"/>
        <end position="288"/>
    </location>
</feature>
<evidence type="ECO:0000313" key="9">
    <source>
        <dbReference type="EMBL" id="KAG4411960.1"/>
    </source>
</evidence>
<comment type="caution">
    <text evidence="9">The sequence shown here is derived from an EMBL/GenBank/DDBJ whole genome shotgun (WGS) entry which is preliminary data.</text>
</comment>
<evidence type="ECO:0000256" key="3">
    <source>
        <dbReference type="ARBA" id="ARBA00022989"/>
    </source>
</evidence>
<sequence>MSLWKEDDYGVIADRACWALFAVTTFIVSLRLICRVHFVRSVGLDDYIASGCVVILLITCILVTIGSHHGLGKHTADLEPEQIVQALKWNVIISSILIWSFSLPKFAIIATLKRILDYGTKTTIVFWGLALSSQACILATSVWWFVQCEPVEYGWNRSIDGTCAPISVLADLGYFTSAYSAFLDIFFALYPIPLIMRLNMPLKSRIAVSIALGLSALACIVSIYKLAIFGQVFEILAVDPTYPVPYLDILGVAEGAILLICASLPALGPLFRHARQTLTSRGSNSMTAGHQRGSRTHESDRNGGSGSWAKFKGHKLEDPERAASAGTSRNESVDDVPLVDTSKRNFVSRGG</sequence>
<organism evidence="9 10">
    <name type="scientific">Cadophora malorum</name>
    <dbReference type="NCBI Taxonomy" id="108018"/>
    <lineage>
        <taxon>Eukaryota</taxon>
        <taxon>Fungi</taxon>
        <taxon>Dikarya</taxon>
        <taxon>Ascomycota</taxon>
        <taxon>Pezizomycotina</taxon>
        <taxon>Leotiomycetes</taxon>
        <taxon>Helotiales</taxon>
        <taxon>Ploettnerulaceae</taxon>
        <taxon>Cadophora</taxon>
    </lineage>
</organism>
<feature type="transmembrane region" description="Helical" evidence="7">
    <location>
        <begin position="249"/>
        <end position="271"/>
    </location>
</feature>
<feature type="region of interest" description="Disordered" evidence="6">
    <location>
        <begin position="279"/>
        <end position="351"/>
    </location>
</feature>
<dbReference type="InterPro" id="IPR052337">
    <property type="entry name" value="SAT4-like"/>
</dbReference>
<dbReference type="OrthoDB" id="5429740at2759"/>
<feature type="transmembrane region" description="Helical" evidence="7">
    <location>
        <begin position="174"/>
        <end position="194"/>
    </location>
</feature>
<evidence type="ECO:0000256" key="5">
    <source>
        <dbReference type="ARBA" id="ARBA00038359"/>
    </source>
</evidence>
<keyword evidence="3 7" id="KW-1133">Transmembrane helix</keyword>
<dbReference type="Pfam" id="PF20684">
    <property type="entry name" value="Fung_rhodopsin"/>
    <property type="match status" value="1"/>
</dbReference>
<dbReference type="EMBL" id="JAFJYH010000424">
    <property type="protein sequence ID" value="KAG4411960.1"/>
    <property type="molecule type" value="Genomic_DNA"/>
</dbReference>
<dbReference type="PANTHER" id="PTHR33048:SF155">
    <property type="entry name" value="INTEGRAL MEMBRANE PROTEIN"/>
    <property type="match status" value="1"/>
</dbReference>
<dbReference type="Proteomes" id="UP000664132">
    <property type="component" value="Unassembled WGS sequence"/>
</dbReference>
<feature type="transmembrane region" description="Helical" evidence="7">
    <location>
        <begin position="124"/>
        <end position="146"/>
    </location>
</feature>
<feature type="transmembrane region" description="Helical" evidence="7">
    <location>
        <begin position="46"/>
        <end position="71"/>
    </location>
</feature>
<gene>
    <name evidence="9" type="ORF">IFR04_014910</name>
</gene>
<keyword evidence="4 7" id="KW-0472">Membrane</keyword>
<protein>
    <recommendedName>
        <fullName evidence="8">Rhodopsin domain-containing protein</fullName>
    </recommendedName>
</protein>
<reference evidence="9" key="1">
    <citation type="submission" date="2021-02" db="EMBL/GenBank/DDBJ databases">
        <title>Genome sequence Cadophora malorum strain M34.</title>
        <authorList>
            <person name="Stefanovic E."/>
            <person name="Vu D."/>
            <person name="Scully C."/>
            <person name="Dijksterhuis J."/>
            <person name="Roader J."/>
            <person name="Houbraken J."/>
        </authorList>
    </citation>
    <scope>NUCLEOTIDE SEQUENCE</scope>
    <source>
        <strain evidence="9">M34</strain>
    </source>
</reference>
<dbReference type="InterPro" id="IPR049326">
    <property type="entry name" value="Rhodopsin_dom_fungi"/>
</dbReference>
<evidence type="ECO:0000256" key="1">
    <source>
        <dbReference type="ARBA" id="ARBA00004141"/>
    </source>
</evidence>
<dbReference type="GO" id="GO:0016020">
    <property type="term" value="C:membrane"/>
    <property type="evidence" value="ECO:0007669"/>
    <property type="project" value="UniProtKB-SubCell"/>
</dbReference>